<dbReference type="PIRSF" id="PIRSF002764">
    <property type="entry name" value="CcmB"/>
    <property type="match status" value="1"/>
</dbReference>
<dbReference type="GO" id="GO:1903607">
    <property type="term" value="P:cytochrome c biosynthetic process"/>
    <property type="evidence" value="ECO:0007669"/>
    <property type="project" value="TreeGrafter"/>
</dbReference>
<dbReference type="GO" id="GO:0005886">
    <property type="term" value="C:plasma membrane"/>
    <property type="evidence" value="ECO:0007669"/>
    <property type="project" value="UniProtKB-SubCell"/>
</dbReference>
<dbReference type="Proteomes" id="UP000245168">
    <property type="component" value="Unassembled WGS sequence"/>
</dbReference>
<reference evidence="15" key="1">
    <citation type="submission" date="2018-05" db="EMBL/GenBank/DDBJ databases">
        <authorList>
            <person name="Liu B.-T."/>
        </authorList>
    </citation>
    <scope>NUCLEOTIDE SEQUENCE [LARGE SCALE GENOMIC DNA]</scope>
    <source>
        <strain evidence="15">WD6-1</strain>
    </source>
</reference>
<feature type="transmembrane region" description="Helical" evidence="13">
    <location>
        <begin position="193"/>
        <end position="217"/>
    </location>
</feature>
<dbReference type="GO" id="GO:0015232">
    <property type="term" value="F:heme transmembrane transporter activity"/>
    <property type="evidence" value="ECO:0007669"/>
    <property type="project" value="InterPro"/>
</dbReference>
<evidence type="ECO:0000256" key="4">
    <source>
        <dbReference type="ARBA" id="ARBA00016452"/>
    </source>
</evidence>
<comment type="function">
    <text evidence="1 12">Required for the export of heme to the periplasm for the biogenesis of c-type cytochromes.</text>
</comment>
<dbReference type="AlphaFoldDB" id="A0A2U2BWA1"/>
<protein>
    <recommendedName>
        <fullName evidence="4 12">Heme exporter protein B</fullName>
    </recommendedName>
</protein>
<evidence type="ECO:0000256" key="10">
    <source>
        <dbReference type="ARBA" id="ARBA00022989"/>
    </source>
</evidence>
<evidence type="ECO:0000256" key="2">
    <source>
        <dbReference type="ARBA" id="ARBA00004429"/>
    </source>
</evidence>
<dbReference type="InterPro" id="IPR003544">
    <property type="entry name" value="Cyt_c_biogenesis_CcmB"/>
</dbReference>
<gene>
    <name evidence="14" type="ORF">DDZ18_01230</name>
</gene>
<feature type="transmembrane region" description="Helical" evidence="13">
    <location>
        <begin position="46"/>
        <end position="64"/>
    </location>
</feature>
<dbReference type="PANTHER" id="PTHR30070">
    <property type="entry name" value="HEME EXPORTER PROTEIN B"/>
    <property type="match status" value="1"/>
</dbReference>
<evidence type="ECO:0000256" key="5">
    <source>
        <dbReference type="ARBA" id="ARBA00022448"/>
    </source>
</evidence>
<keyword evidence="15" id="KW-1185">Reference proteome</keyword>
<evidence type="ECO:0000256" key="3">
    <source>
        <dbReference type="ARBA" id="ARBA00010544"/>
    </source>
</evidence>
<dbReference type="PRINTS" id="PR01414">
    <property type="entry name" value="CCMBBIOGNSIS"/>
</dbReference>
<evidence type="ECO:0000256" key="12">
    <source>
        <dbReference type="PIRNR" id="PIRNR002764"/>
    </source>
</evidence>
<keyword evidence="6 12" id="KW-1003">Cell membrane</keyword>
<name>A0A2U2BWA1_9PROT</name>
<evidence type="ECO:0000256" key="6">
    <source>
        <dbReference type="ARBA" id="ARBA00022475"/>
    </source>
</evidence>
<dbReference type="OrthoDB" id="7631454at2"/>
<comment type="similarity">
    <text evidence="3 12">Belongs to the CcmB/CycW/HelB family.</text>
</comment>
<feature type="transmembrane region" description="Helical" evidence="13">
    <location>
        <begin position="99"/>
        <end position="120"/>
    </location>
</feature>
<evidence type="ECO:0000256" key="11">
    <source>
        <dbReference type="ARBA" id="ARBA00023136"/>
    </source>
</evidence>
<evidence type="ECO:0000313" key="14">
    <source>
        <dbReference type="EMBL" id="PWE18259.1"/>
    </source>
</evidence>
<dbReference type="RefSeq" id="WP_109251533.1">
    <property type="nucleotide sequence ID" value="NZ_QEXV01000001.1"/>
</dbReference>
<feature type="transmembrane region" description="Helical" evidence="13">
    <location>
        <begin position="12"/>
        <end position="40"/>
    </location>
</feature>
<comment type="subcellular location">
    <subcellularLocation>
        <location evidence="2">Cell inner membrane</location>
        <topology evidence="2">Multi-pass membrane protein</topology>
    </subcellularLocation>
</comment>
<dbReference type="GO" id="GO:0017004">
    <property type="term" value="P:cytochrome complex assembly"/>
    <property type="evidence" value="ECO:0007669"/>
    <property type="project" value="UniProtKB-KW"/>
</dbReference>
<keyword evidence="9 12" id="KW-0201">Cytochrome c-type biogenesis</keyword>
<keyword evidence="10 13" id="KW-1133">Transmembrane helix</keyword>
<keyword evidence="5 12" id="KW-0813">Transport</keyword>
<accession>A0A2U2BWA1</accession>
<comment type="caution">
    <text evidence="14">The sequence shown here is derived from an EMBL/GenBank/DDBJ whole genome shotgun (WGS) entry which is preliminary data.</text>
</comment>
<evidence type="ECO:0000256" key="1">
    <source>
        <dbReference type="ARBA" id="ARBA00002442"/>
    </source>
</evidence>
<dbReference type="PANTHER" id="PTHR30070:SF1">
    <property type="entry name" value="CYTOCHROME C BIOGENESIS B-RELATED"/>
    <property type="match status" value="1"/>
</dbReference>
<proteinExistence type="inferred from homology"/>
<keyword evidence="8 13" id="KW-0812">Transmembrane</keyword>
<feature type="transmembrane region" description="Helical" evidence="13">
    <location>
        <begin position="126"/>
        <end position="153"/>
    </location>
</feature>
<evidence type="ECO:0000256" key="8">
    <source>
        <dbReference type="ARBA" id="ARBA00022692"/>
    </source>
</evidence>
<evidence type="ECO:0000256" key="7">
    <source>
        <dbReference type="ARBA" id="ARBA00022519"/>
    </source>
</evidence>
<organism evidence="14 15">
    <name type="scientific">Marinicauda salina</name>
    <dbReference type="NCBI Taxonomy" id="2135793"/>
    <lineage>
        <taxon>Bacteria</taxon>
        <taxon>Pseudomonadati</taxon>
        <taxon>Pseudomonadota</taxon>
        <taxon>Alphaproteobacteria</taxon>
        <taxon>Maricaulales</taxon>
        <taxon>Maricaulaceae</taxon>
        <taxon>Marinicauda</taxon>
    </lineage>
</organism>
<dbReference type="Pfam" id="PF03379">
    <property type="entry name" value="CcmB"/>
    <property type="match status" value="1"/>
</dbReference>
<feature type="transmembrane region" description="Helical" evidence="13">
    <location>
        <begin position="160"/>
        <end position="181"/>
    </location>
</feature>
<keyword evidence="7 12" id="KW-0997">Cell inner membrane</keyword>
<evidence type="ECO:0000313" key="15">
    <source>
        <dbReference type="Proteomes" id="UP000245168"/>
    </source>
</evidence>
<sequence length="222" mass="21392">MSGFLAVFGRELRLAWAGGGGPAGPAAFNLAALALAPLAIGPSGELLAAAAPGVIVFAALLAVLQPAERLFGEDAVDGTLELYALSGAGLTGLCLAKTLAFALAAFWPAPIIAFIAGLAYGLTPGAAGALAAGVALAAPGMSLVAAFAGALAAGVKRAGLVIALIAAPLEVPFLVFASGAGRAAFEATGRADANLMLAAAGSLIALVLVPAGIAAALRARLE</sequence>
<evidence type="ECO:0000256" key="9">
    <source>
        <dbReference type="ARBA" id="ARBA00022748"/>
    </source>
</evidence>
<keyword evidence="11 12" id="KW-0472">Membrane</keyword>
<evidence type="ECO:0000256" key="13">
    <source>
        <dbReference type="SAM" id="Phobius"/>
    </source>
</evidence>
<dbReference type="EMBL" id="QEXV01000001">
    <property type="protein sequence ID" value="PWE18259.1"/>
    <property type="molecule type" value="Genomic_DNA"/>
</dbReference>
<dbReference type="InterPro" id="IPR026031">
    <property type="entry name" value="Cyt_c_CcmB_bac"/>
</dbReference>